<dbReference type="Pfam" id="PF01753">
    <property type="entry name" value="zf-MYND"/>
    <property type="match status" value="1"/>
</dbReference>
<dbReference type="SUPFAM" id="SSF144232">
    <property type="entry name" value="HIT/MYND zinc finger-like"/>
    <property type="match status" value="1"/>
</dbReference>
<dbReference type="GO" id="GO:0008270">
    <property type="term" value="F:zinc ion binding"/>
    <property type="evidence" value="ECO:0007669"/>
    <property type="project" value="UniProtKB-KW"/>
</dbReference>
<evidence type="ECO:0000256" key="1">
    <source>
        <dbReference type="ARBA" id="ARBA00004496"/>
    </source>
</evidence>
<sequence>PDMEINAFSVAERFCARWHSEEMQRWAGIVMRNGCRKDDSRGGLRQCASVSCGRWEERHREFAKCRRCRKAKYCSKECQSRAWADGHRYWCVERP</sequence>
<proteinExistence type="inferred from homology"/>
<organism evidence="9 10">
    <name type="scientific">Piptocephalis cylindrospora</name>
    <dbReference type="NCBI Taxonomy" id="1907219"/>
    <lineage>
        <taxon>Eukaryota</taxon>
        <taxon>Fungi</taxon>
        <taxon>Fungi incertae sedis</taxon>
        <taxon>Zoopagomycota</taxon>
        <taxon>Zoopagomycotina</taxon>
        <taxon>Zoopagomycetes</taxon>
        <taxon>Zoopagales</taxon>
        <taxon>Piptocephalidaceae</taxon>
        <taxon>Piptocephalis</taxon>
    </lineage>
</organism>
<dbReference type="GO" id="GO:0005737">
    <property type="term" value="C:cytoplasm"/>
    <property type="evidence" value="ECO:0007669"/>
    <property type="project" value="UniProtKB-SubCell"/>
</dbReference>
<feature type="non-terminal residue" evidence="9">
    <location>
        <position position="1"/>
    </location>
</feature>
<dbReference type="PANTHER" id="PTHR47442:SF1">
    <property type="entry name" value="MYND-TYPE ZINC FINGER PROTEIN MUB1"/>
    <property type="match status" value="1"/>
</dbReference>
<evidence type="ECO:0000259" key="8">
    <source>
        <dbReference type="PROSITE" id="PS50865"/>
    </source>
</evidence>
<dbReference type="InterPro" id="IPR051664">
    <property type="entry name" value="MYND-type_zinc_finger"/>
</dbReference>
<dbReference type="EMBL" id="KZ987923">
    <property type="protein sequence ID" value="RKP13898.1"/>
    <property type="molecule type" value="Genomic_DNA"/>
</dbReference>
<evidence type="ECO:0000256" key="5">
    <source>
        <dbReference type="ARBA" id="ARBA00022771"/>
    </source>
</evidence>
<comment type="subcellular location">
    <subcellularLocation>
        <location evidence="1">Cytoplasm</location>
    </subcellularLocation>
</comment>
<dbReference type="Gene3D" id="6.10.140.2220">
    <property type="match status" value="1"/>
</dbReference>
<evidence type="ECO:0000256" key="6">
    <source>
        <dbReference type="ARBA" id="ARBA00022833"/>
    </source>
</evidence>
<dbReference type="PANTHER" id="PTHR47442">
    <property type="entry name" value="MYND-TYPE ZINC FINGER PROTEIN MUB1"/>
    <property type="match status" value="1"/>
</dbReference>
<dbReference type="GO" id="GO:1990304">
    <property type="term" value="C:MUB1-RAD6-UBR2 ubiquitin ligase complex"/>
    <property type="evidence" value="ECO:0007669"/>
    <property type="project" value="TreeGrafter"/>
</dbReference>
<keyword evidence="4" id="KW-0479">Metal-binding</keyword>
<dbReference type="Proteomes" id="UP000267251">
    <property type="component" value="Unassembled WGS sequence"/>
</dbReference>
<evidence type="ECO:0000256" key="2">
    <source>
        <dbReference type="ARBA" id="ARBA00010655"/>
    </source>
</evidence>
<evidence type="ECO:0000313" key="9">
    <source>
        <dbReference type="EMBL" id="RKP13898.1"/>
    </source>
</evidence>
<evidence type="ECO:0000256" key="3">
    <source>
        <dbReference type="ARBA" id="ARBA00022490"/>
    </source>
</evidence>
<feature type="non-terminal residue" evidence="9">
    <location>
        <position position="95"/>
    </location>
</feature>
<keyword evidence="5 7" id="KW-0863">Zinc-finger</keyword>
<evidence type="ECO:0000256" key="7">
    <source>
        <dbReference type="PROSITE-ProRule" id="PRU00134"/>
    </source>
</evidence>
<keyword evidence="10" id="KW-1185">Reference proteome</keyword>
<dbReference type="OrthoDB" id="5594178at2759"/>
<name>A0A4P9Y4J7_9FUNG</name>
<evidence type="ECO:0000256" key="4">
    <source>
        <dbReference type="ARBA" id="ARBA00022723"/>
    </source>
</evidence>
<dbReference type="InterPro" id="IPR002893">
    <property type="entry name" value="Znf_MYND"/>
</dbReference>
<keyword evidence="3" id="KW-0963">Cytoplasm</keyword>
<feature type="domain" description="MYND-type" evidence="8">
    <location>
        <begin position="49"/>
        <end position="91"/>
    </location>
</feature>
<reference evidence="10" key="1">
    <citation type="journal article" date="2018" name="Nat. Microbiol.">
        <title>Leveraging single-cell genomics to expand the fungal tree of life.</title>
        <authorList>
            <person name="Ahrendt S.R."/>
            <person name="Quandt C.A."/>
            <person name="Ciobanu D."/>
            <person name="Clum A."/>
            <person name="Salamov A."/>
            <person name="Andreopoulos B."/>
            <person name="Cheng J.F."/>
            <person name="Woyke T."/>
            <person name="Pelin A."/>
            <person name="Henrissat B."/>
            <person name="Reynolds N.K."/>
            <person name="Benny G.L."/>
            <person name="Smith M.E."/>
            <person name="James T.Y."/>
            <person name="Grigoriev I.V."/>
        </authorList>
    </citation>
    <scope>NUCLEOTIDE SEQUENCE [LARGE SCALE GENOMIC DNA]</scope>
</reference>
<dbReference type="PROSITE" id="PS50865">
    <property type="entry name" value="ZF_MYND_2"/>
    <property type="match status" value="1"/>
</dbReference>
<comment type="similarity">
    <text evidence="2">Belongs to the MUB1/samB family.</text>
</comment>
<gene>
    <name evidence="9" type="ORF">BJ684DRAFT_434</name>
</gene>
<dbReference type="GO" id="GO:0007163">
    <property type="term" value="P:establishment or maintenance of cell polarity"/>
    <property type="evidence" value="ECO:0007669"/>
    <property type="project" value="TreeGrafter"/>
</dbReference>
<keyword evidence="6" id="KW-0862">Zinc</keyword>
<evidence type="ECO:0000313" key="10">
    <source>
        <dbReference type="Proteomes" id="UP000267251"/>
    </source>
</evidence>
<dbReference type="GO" id="GO:0006511">
    <property type="term" value="P:ubiquitin-dependent protein catabolic process"/>
    <property type="evidence" value="ECO:0007669"/>
    <property type="project" value="TreeGrafter"/>
</dbReference>
<dbReference type="AlphaFoldDB" id="A0A4P9Y4J7"/>
<accession>A0A4P9Y4J7</accession>
<protein>
    <submittedName>
        <fullName evidence="9">MYND domain-containing protein</fullName>
    </submittedName>
</protein>